<dbReference type="Proteomes" id="UP000663193">
    <property type="component" value="Chromosome 7"/>
</dbReference>
<comment type="similarity">
    <text evidence="2">Belongs to the GILT family.</text>
</comment>
<proteinExistence type="inferred from homology"/>
<organism evidence="7 8">
    <name type="scientific">Phaeosphaeria nodorum (strain SN15 / ATCC MYA-4574 / FGSC 10173)</name>
    <name type="common">Glume blotch fungus</name>
    <name type="synonym">Parastagonospora nodorum</name>
    <dbReference type="NCBI Taxonomy" id="321614"/>
    <lineage>
        <taxon>Eukaryota</taxon>
        <taxon>Fungi</taxon>
        <taxon>Dikarya</taxon>
        <taxon>Ascomycota</taxon>
        <taxon>Pezizomycotina</taxon>
        <taxon>Dothideomycetes</taxon>
        <taxon>Pleosporomycetidae</taxon>
        <taxon>Pleosporales</taxon>
        <taxon>Pleosporineae</taxon>
        <taxon>Phaeosphaeriaceae</taxon>
        <taxon>Parastagonospora</taxon>
    </lineage>
</organism>
<keyword evidence="8" id="KW-1185">Reference proteome</keyword>
<gene>
    <name evidence="7" type="ORF">JI435_084810</name>
</gene>
<sequence length="261" mass="29218">MAAEQPALDAKVPLLPSSTPRDDAVNDAAKMRQTRKSKFQVAAFAILLAIFWLARTWTCEHEHEQEHNEAHLKVPLEVHIMSKCPDARDCLKELVVPAMSDVSDKVDFRLSFIGKLTDDDGVECMHGQTECLGNILMLCAAAEYPDPKSYLGFSNCLINDYQEIPNQSLIEDCALEHGLDFDTLNQCMSKDTGAYGMGLLRDSVKRSSDVGVTTSCTVRLDDKVRCVYDGGEWRDCDDGSKPEDLVRDINRLYDEAQGWTY</sequence>
<evidence type="ECO:0008006" key="9">
    <source>
        <dbReference type="Google" id="ProtNLM"/>
    </source>
</evidence>
<evidence type="ECO:0000256" key="1">
    <source>
        <dbReference type="ARBA" id="ARBA00004613"/>
    </source>
</evidence>
<feature type="region of interest" description="Disordered" evidence="6">
    <location>
        <begin position="1"/>
        <end position="23"/>
    </location>
</feature>
<evidence type="ECO:0000256" key="3">
    <source>
        <dbReference type="ARBA" id="ARBA00022525"/>
    </source>
</evidence>
<reference evidence="8" key="1">
    <citation type="journal article" date="2021" name="BMC Genomics">
        <title>Chromosome-level genome assembly and manually-curated proteome of model necrotroph Parastagonospora nodorum Sn15 reveals a genome-wide trove of candidate effector homologs, and redundancy of virulence-related functions within an accessory chromosome.</title>
        <authorList>
            <person name="Bertazzoni S."/>
            <person name="Jones D.A.B."/>
            <person name="Phan H.T."/>
            <person name="Tan K.-C."/>
            <person name="Hane J.K."/>
        </authorList>
    </citation>
    <scope>NUCLEOTIDE SEQUENCE [LARGE SCALE GENOMIC DNA]</scope>
    <source>
        <strain evidence="8">SN15 / ATCC MYA-4574 / FGSC 10173)</strain>
    </source>
</reference>
<evidence type="ECO:0000313" key="7">
    <source>
        <dbReference type="EMBL" id="QRC97758.1"/>
    </source>
</evidence>
<dbReference type="Gene3D" id="3.40.30.10">
    <property type="entry name" value="Glutaredoxin"/>
    <property type="match status" value="1"/>
</dbReference>
<dbReference type="OrthoDB" id="958254at2759"/>
<keyword evidence="4" id="KW-0732">Signal</keyword>
<dbReference type="VEuPathDB" id="FungiDB:JI435_084810"/>
<evidence type="ECO:0000256" key="5">
    <source>
        <dbReference type="ARBA" id="ARBA00023180"/>
    </source>
</evidence>
<dbReference type="Pfam" id="PF03227">
    <property type="entry name" value="GILT"/>
    <property type="match status" value="1"/>
</dbReference>
<evidence type="ECO:0000256" key="6">
    <source>
        <dbReference type="SAM" id="MobiDB-lite"/>
    </source>
</evidence>
<keyword evidence="5" id="KW-0325">Glycoprotein</keyword>
<keyword evidence="3" id="KW-0964">Secreted</keyword>
<dbReference type="GO" id="GO:0016671">
    <property type="term" value="F:oxidoreductase activity, acting on a sulfur group of donors, disulfide as acceptor"/>
    <property type="evidence" value="ECO:0007669"/>
    <property type="project" value="InterPro"/>
</dbReference>
<accession>A0A7U2F535</accession>
<dbReference type="PANTHER" id="PTHR13234">
    <property type="entry name" value="GAMMA-INTERFERON INDUCIBLE LYSOSOMAL THIOL REDUCTASE GILT"/>
    <property type="match status" value="1"/>
</dbReference>
<comment type="subcellular location">
    <subcellularLocation>
        <location evidence="1">Secreted</location>
    </subcellularLocation>
</comment>
<dbReference type="InterPro" id="IPR004911">
    <property type="entry name" value="Interferon-induced_GILT"/>
</dbReference>
<dbReference type="EMBL" id="CP069029">
    <property type="protein sequence ID" value="QRC97758.1"/>
    <property type="molecule type" value="Genomic_DNA"/>
</dbReference>
<name>A0A7U2F535_PHANO</name>
<dbReference type="KEGG" id="pno:SNOG_08481"/>
<evidence type="ECO:0000313" key="8">
    <source>
        <dbReference type="Proteomes" id="UP000663193"/>
    </source>
</evidence>
<protein>
    <recommendedName>
        <fullName evidence="9">Gamma interferon inducible lysosomal thiol reductase GILT</fullName>
    </recommendedName>
</protein>
<dbReference type="GO" id="GO:0005576">
    <property type="term" value="C:extracellular region"/>
    <property type="evidence" value="ECO:0007669"/>
    <property type="project" value="UniProtKB-SubCell"/>
</dbReference>
<dbReference type="PANTHER" id="PTHR13234:SF8">
    <property type="entry name" value="GAMMA-INTERFERON-INDUCIBLE LYSOSOMAL THIOL REDUCTASE"/>
    <property type="match status" value="1"/>
</dbReference>
<dbReference type="OMA" id="GPTECIG"/>
<dbReference type="RefSeq" id="XP_001798792.1">
    <property type="nucleotide sequence ID" value="XM_001798740.1"/>
</dbReference>
<evidence type="ECO:0000256" key="2">
    <source>
        <dbReference type="ARBA" id="ARBA00005679"/>
    </source>
</evidence>
<evidence type="ECO:0000256" key="4">
    <source>
        <dbReference type="ARBA" id="ARBA00022729"/>
    </source>
</evidence>
<dbReference type="AlphaFoldDB" id="A0A7U2F535"/>